<dbReference type="KEGG" id="kvl:KVU_2268"/>
<reference evidence="1 2" key="1">
    <citation type="journal article" date="2011" name="J. Bacteriol.">
        <title>Complete genome sequence of the industrial strain Ketogulonicigenium vulgare WSH-001.</title>
        <authorList>
            <person name="Liu L."/>
            <person name="Li Y."/>
            <person name="Zhang J."/>
            <person name="Zhou Z."/>
            <person name="Liu J."/>
            <person name="Li X."/>
            <person name="Zhou J."/>
            <person name="Du G."/>
            <person name="Wang L."/>
            <person name="Chen J."/>
        </authorList>
    </citation>
    <scope>NUCLEOTIDE SEQUENCE [LARGE SCALE GENOMIC DNA]</scope>
    <source>
        <strain evidence="1 2">WSH-001</strain>
    </source>
</reference>
<keyword evidence="2" id="KW-1185">Reference proteome</keyword>
<dbReference type="AlphaFoldDB" id="F9Y6B0"/>
<proteinExistence type="predicted"/>
<accession>F9Y6B0</accession>
<protein>
    <submittedName>
        <fullName evidence="1">Uncharacterized protein</fullName>
    </submittedName>
</protein>
<sequence>MLGLEGAFDGYANVISLLHRQLSQFHADLFQMQTGDFLVQMLGQDIDAGGIFIALGPQFDLRQHLVGEAGGHDKAGVAGRISKVQQAAFGQQDDAVARGHRDHIDLLFDIGPLVVFQRGDLDFVVEVADIADDRHILHAAHVFDTDDVAVAGGGDKDIGRLDDIFQRSDLKAVHCRLQRADRVDFGDDHARTGTRQRRGRALAHIAITADDGHFTSHHHIGRAADTVDQRLFTAVFVVEFRLGDAVVHVDRGERQLAFLVQIIQAMHTGRGFFGHALQRGALCGEPAGAGGQTFFDLVEQADLFFAGRHFDQAGLARLDPRADQHVKGRVTAIVEDHIRRAFGKLEDLVGIGPVFLEAFALDRKDRRAGGGDGRCGVILGRKDVAAGPAHIRAQHFQRFDQRRRLNRHMQASRDTGAFQRLALAEFLAQRHQARHFGFSDVQLLAAKIRECNIFDDVIVRHCGGSLI</sequence>
<dbReference type="AntiFam" id="ANF00237">
    <property type="entry name" value="Shadow ORF (opposite ahcY)"/>
</dbReference>
<dbReference type="EMBL" id="CP002018">
    <property type="protein sequence ID" value="AEM42107.1"/>
    <property type="molecule type" value="Genomic_DNA"/>
</dbReference>
<evidence type="ECO:0000313" key="2">
    <source>
        <dbReference type="Proteomes" id="UP000000692"/>
    </source>
</evidence>
<dbReference type="Proteomes" id="UP000000692">
    <property type="component" value="Chromosome"/>
</dbReference>
<organism evidence="1 2">
    <name type="scientific">Ketogulonicigenium vulgare (strain WSH-001)</name>
    <dbReference type="NCBI Taxonomy" id="759362"/>
    <lineage>
        <taxon>Bacteria</taxon>
        <taxon>Pseudomonadati</taxon>
        <taxon>Pseudomonadota</taxon>
        <taxon>Alphaproteobacteria</taxon>
        <taxon>Rhodobacterales</taxon>
        <taxon>Roseobacteraceae</taxon>
        <taxon>Ketogulonicigenium</taxon>
    </lineage>
</organism>
<evidence type="ECO:0000313" key="1">
    <source>
        <dbReference type="EMBL" id="AEM42107.1"/>
    </source>
</evidence>
<gene>
    <name evidence="1" type="ordered locus">KVU_2268</name>
</gene>
<dbReference type="HOGENOM" id="CLU_526604_0_0_5"/>
<name>F9Y6B0_KETVW</name>